<dbReference type="RefSeq" id="XP_020821428.1">
    <property type="nucleotide sequence ID" value="XM_020965769.1"/>
</dbReference>
<dbReference type="GO" id="GO:0048245">
    <property type="term" value="P:eosinophil chemotaxis"/>
    <property type="evidence" value="ECO:0007669"/>
    <property type="project" value="TreeGrafter"/>
</dbReference>
<evidence type="ECO:0000313" key="4">
    <source>
        <dbReference type="RefSeq" id="XP_020821428.1"/>
    </source>
</evidence>
<accession>A0A6P5IJY0</accession>
<dbReference type="GO" id="GO:0061844">
    <property type="term" value="P:antimicrobial humoral immune response mediated by antimicrobial peptide"/>
    <property type="evidence" value="ECO:0007669"/>
    <property type="project" value="TreeGrafter"/>
</dbReference>
<dbReference type="InterPro" id="IPR036048">
    <property type="entry name" value="Interleukin_8-like_sf"/>
</dbReference>
<keyword evidence="1" id="KW-0202">Cytokine</keyword>
<dbReference type="GO" id="GO:0070098">
    <property type="term" value="P:chemokine-mediated signaling pathway"/>
    <property type="evidence" value="ECO:0007669"/>
    <property type="project" value="TreeGrafter"/>
</dbReference>
<gene>
    <name evidence="4" type="primary">CCL22</name>
</gene>
<dbReference type="SUPFAM" id="SSF54117">
    <property type="entry name" value="Interleukin 8-like chemokines"/>
    <property type="match status" value="1"/>
</dbReference>
<evidence type="ECO:0000259" key="2">
    <source>
        <dbReference type="SMART" id="SM00199"/>
    </source>
</evidence>
<dbReference type="Proteomes" id="UP000515140">
    <property type="component" value="Unplaced"/>
</dbReference>
<dbReference type="GO" id="GO:0005615">
    <property type="term" value="C:extracellular space"/>
    <property type="evidence" value="ECO:0007669"/>
    <property type="project" value="UniProtKB-KW"/>
</dbReference>
<organism evidence="3 4">
    <name type="scientific">Phascolarctos cinereus</name>
    <name type="common">Koala</name>
    <dbReference type="NCBI Taxonomy" id="38626"/>
    <lineage>
        <taxon>Eukaryota</taxon>
        <taxon>Metazoa</taxon>
        <taxon>Chordata</taxon>
        <taxon>Craniata</taxon>
        <taxon>Vertebrata</taxon>
        <taxon>Euteleostomi</taxon>
        <taxon>Mammalia</taxon>
        <taxon>Metatheria</taxon>
        <taxon>Diprotodontia</taxon>
        <taxon>Phascolarctidae</taxon>
        <taxon>Phascolarctos</taxon>
    </lineage>
</organism>
<dbReference type="CTD" id="6367"/>
<dbReference type="KEGG" id="pcw:110193766"/>
<dbReference type="InterPro" id="IPR039809">
    <property type="entry name" value="Chemokine_b/g/d"/>
</dbReference>
<name>A0A6P5IJY0_PHACI</name>
<dbReference type="GeneID" id="110193766"/>
<proteinExistence type="predicted"/>
<dbReference type="SMART" id="SM00199">
    <property type="entry name" value="SCY"/>
    <property type="match status" value="1"/>
</dbReference>
<protein>
    <submittedName>
        <fullName evidence="4">C-C motif chemokine 22 isoform X1</fullName>
    </submittedName>
</protein>
<reference evidence="4" key="1">
    <citation type="submission" date="2025-08" db="UniProtKB">
        <authorList>
            <consortium name="RefSeq"/>
        </authorList>
    </citation>
    <scope>IDENTIFICATION</scope>
    <source>
        <tissue evidence="4">Spleen</tissue>
    </source>
</reference>
<dbReference type="AlphaFoldDB" id="A0A6P5IJY0"/>
<dbReference type="GO" id="GO:0008009">
    <property type="term" value="F:chemokine activity"/>
    <property type="evidence" value="ECO:0007669"/>
    <property type="project" value="InterPro"/>
</dbReference>
<feature type="domain" description="Chemokine interleukin-8-like" evidence="2">
    <location>
        <begin position="48"/>
        <end position="106"/>
    </location>
</feature>
<dbReference type="FunCoup" id="A0A6P5IJY0">
    <property type="interactions" value="684"/>
</dbReference>
<dbReference type="GO" id="GO:0048020">
    <property type="term" value="F:CCR chemokine receptor binding"/>
    <property type="evidence" value="ECO:0007669"/>
    <property type="project" value="TreeGrafter"/>
</dbReference>
<evidence type="ECO:0000256" key="1">
    <source>
        <dbReference type="ARBA" id="ARBA00022514"/>
    </source>
</evidence>
<dbReference type="PANTHER" id="PTHR12015:SF102">
    <property type="entry name" value="C-C MOTIF CHEMOKINE 22"/>
    <property type="match status" value="1"/>
</dbReference>
<dbReference type="InParanoid" id="A0A6P5IJY0"/>
<evidence type="ECO:0000313" key="3">
    <source>
        <dbReference type="Proteomes" id="UP000515140"/>
    </source>
</evidence>
<dbReference type="InterPro" id="IPR001811">
    <property type="entry name" value="Chemokine_IL8-like_dom"/>
</dbReference>
<dbReference type="PANTHER" id="PTHR12015">
    <property type="entry name" value="SMALL INDUCIBLE CYTOKINE A"/>
    <property type="match status" value="1"/>
</dbReference>
<dbReference type="GO" id="GO:0030335">
    <property type="term" value="P:positive regulation of cell migration"/>
    <property type="evidence" value="ECO:0007669"/>
    <property type="project" value="TreeGrafter"/>
</dbReference>
<dbReference type="Pfam" id="PF00048">
    <property type="entry name" value="IL8"/>
    <property type="match status" value="1"/>
</dbReference>
<sequence length="110" mass="12567">MELIINMERKQVVKEEALTLKSLLLRLHSSGHLHHALLPGPYGVNMESSICCNDFVPFPLPLKFLTRFHFTSATCRKHGVILLTMKNRKICADPRKGWVKHAITALKKNH</sequence>
<keyword evidence="3" id="KW-1185">Reference proteome</keyword>
<dbReference type="CDD" id="cd00272">
    <property type="entry name" value="Chemokine_CC"/>
    <property type="match status" value="1"/>
</dbReference>
<dbReference type="Gene3D" id="2.40.50.40">
    <property type="match status" value="1"/>
</dbReference>
<dbReference type="GO" id="GO:0006954">
    <property type="term" value="P:inflammatory response"/>
    <property type="evidence" value="ECO:0007669"/>
    <property type="project" value="TreeGrafter"/>
</dbReference>